<dbReference type="SUPFAM" id="SSF111384">
    <property type="entry name" value="OmpH-like"/>
    <property type="match status" value="1"/>
</dbReference>
<dbReference type="Proteomes" id="UP000525389">
    <property type="component" value="Unassembled WGS sequence"/>
</dbReference>
<dbReference type="GO" id="GO:0050821">
    <property type="term" value="P:protein stabilization"/>
    <property type="evidence" value="ECO:0007669"/>
    <property type="project" value="TreeGrafter"/>
</dbReference>
<dbReference type="SMART" id="SM00935">
    <property type="entry name" value="OmpH"/>
    <property type="match status" value="1"/>
</dbReference>
<dbReference type="PANTHER" id="PTHR35089">
    <property type="entry name" value="CHAPERONE PROTEIN SKP"/>
    <property type="match status" value="1"/>
</dbReference>
<comment type="caution">
    <text evidence="4">The sequence shown here is derived from an EMBL/GenBank/DDBJ whole genome shotgun (WGS) entry which is preliminary data.</text>
</comment>
<reference evidence="4 5" key="1">
    <citation type="submission" date="2020-08" db="EMBL/GenBank/DDBJ databases">
        <title>Genomic Encyclopedia of Type Strains, Phase IV (KMG-IV): sequencing the most valuable type-strain genomes for metagenomic binning, comparative biology and taxonomic classification.</title>
        <authorList>
            <person name="Goeker M."/>
        </authorList>
    </citation>
    <scope>NUCLEOTIDE SEQUENCE [LARGE SCALE GENOMIC DNA]</scope>
    <source>
        <strain evidence="4 5">DSM 101791</strain>
    </source>
</reference>
<evidence type="ECO:0000256" key="3">
    <source>
        <dbReference type="SAM" id="SignalP"/>
    </source>
</evidence>
<accession>A0A7W8GD60</accession>
<keyword evidence="5" id="KW-1185">Reference proteome</keyword>
<dbReference type="GO" id="GO:0051082">
    <property type="term" value="F:unfolded protein binding"/>
    <property type="evidence" value="ECO:0007669"/>
    <property type="project" value="InterPro"/>
</dbReference>
<organism evidence="4 5">
    <name type="scientific">Deinococcus budaensis</name>
    <dbReference type="NCBI Taxonomy" id="1665626"/>
    <lineage>
        <taxon>Bacteria</taxon>
        <taxon>Thermotogati</taxon>
        <taxon>Deinococcota</taxon>
        <taxon>Deinococci</taxon>
        <taxon>Deinococcales</taxon>
        <taxon>Deinococcaceae</taxon>
        <taxon>Deinococcus</taxon>
    </lineage>
</organism>
<protein>
    <submittedName>
        <fullName evidence="4">Outer membrane protein</fullName>
    </submittedName>
</protein>
<dbReference type="EMBL" id="JACHFN010000002">
    <property type="protein sequence ID" value="MBB5233425.1"/>
    <property type="molecule type" value="Genomic_DNA"/>
</dbReference>
<dbReference type="InterPro" id="IPR005632">
    <property type="entry name" value="Chaperone_Skp"/>
</dbReference>
<evidence type="ECO:0000256" key="1">
    <source>
        <dbReference type="ARBA" id="ARBA00009091"/>
    </source>
</evidence>
<dbReference type="InterPro" id="IPR024930">
    <property type="entry name" value="Skp_dom_sf"/>
</dbReference>
<name>A0A7W8GD60_9DEIO</name>
<evidence type="ECO:0000256" key="2">
    <source>
        <dbReference type="ARBA" id="ARBA00022729"/>
    </source>
</evidence>
<proteinExistence type="inferred from homology"/>
<dbReference type="Pfam" id="PF03938">
    <property type="entry name" value="OmpH"/>
    <property type="match status" value="1"/>
</dbReference>
<evidence type="ECO:0000313" key="5">
    <source>
        <dbReference type="Proteomes" id="UP000525389"/>
    </source>
</evidence>
<gene>
    <name evidence="4" type="ORF">HNQ09_000842</name>
</gene>
<sequence>MKMNAKALAPAAIVAAFGLGALAPHAQTTPQKVGFVNVQKLLSAHPNDKDLQAIQKKANDELGALDKQIKAIDAKGASASAAEKQNRATLVSTIQAKAKAYDDQMKPKVAAVEKAVDLAVNTVAKQNGYSIVMDSNVAAGSSLVIFAENGTDLTDAALKALKP</sequence>
<dbReference type="Gene3D" id="3.30.910.20">
    <property type="entry name" value="Skp domain"/>
    <property type="match status" value="1"/>
</dbReference>
<dbReference type="AlphaFoldDB" id="A0A7W8GD60"/>
<evidence type="ECO:0000313" key="4">
    <source>
        <dbReference type="EMBL" id="MBB5233425.1"/>
    </source>
</evidence>
<comment type="similarity">
    <text evidence="1">Belongs to the Skp family.</text>
</comment>
<dbReference type="GO" id="GO:0005829">
    <property type="term" value="C:cytosol"/>
    <property type="evidence" value="ECO:0007669"/>
    <property type="project" value="TreeGrafter"/>
</dbReference>
<dbReference type="RefSeq" id="WP_184025832.1">
    <property type="nucleotide sequence ID" value="NZ_JACHFN010000002.1"/>
</dbReference>
<feature type="signal peptide" evidence="3">
    <location>
        <begin position="1"/>
        <end position="26"/>
    </location>
</feature>
<dbReference type="PANTHER" id="PTHR35089:SF1">
    <property type="entry name" value="CHAPERONE PROTEIN SKP"/>
    <property type="match status" value="1"/>
</dbReference>
<feature type="chain" id="PRO_5030743559" evidence="3">
    <location>
        <begin position="27"/>
        <end position="163"/>
    </location>
</feature>
<keyword evidence="2 3" id="KW-0732">Signal</keyword>